<dbReference type="SUPFAM" id="SSF50993">
    <property type="entry name" value="Peptidase/esterase 'gauge' domain"/>
    <property type="match status" value="1"/>
</dbReference>
<evidence type="ECO:0000259" key="7">
    <source>
        <dbReference type="Pfam" id="PF12341"/>
    </source>
</evidence>
<dbReference type="InterPro" id="IPR019775">
    <property type="entry name" value="WD40_repeat_CS"/>
</dbReference>
<dbReference type="Pfam" id="PF20946">
    <property type="entry name" value="Ctf4_C"/>
    <property type="match status" value="1"/>
</dbReference>
<proteinExistence type="predicted"/>
<dbReference type="GO" id="GO:0000792">
    <property type="term" value="C:heterochromatin"/>
    <property type="evidence" value="ECO:0007669"/>
    <property type="project" value="EnsemblFungi"/>
</dbReference>
<reference evidence="10 11" key="2">
    <citation type="submission" date="2015-05" db="EMBL/GenBank/DDBJ databases">
        <authorList>
            <person name="Morales-Cruz A."/>
            <person name="Amrine K.C."/>
            <person name="Cantu D."/>
        </authorList>
    </citation>
    <scope>NUCLEOTIDE SEQUENCE [LARGE SCALE GENOMIC DNA]</scope>
    <source>
        <strain evidence="10">UCRPC4</strain>
    </source>
</reference>
<dbReference type="InterPro" id="IPR057646">
    <property type="entry name" value="WD40_WDHD1_1st"/>
</dbReference>
<sequence>MPEKPPFRARPAQPPGPTFLSYSPDGEKLLVSGSANFVRCFKTGDAGEPDIFNDTQEDSAGIIAGDDFWISASEDGTVCKYSMSDGSLDKMLVRCALPIRDIALSPDGNWCAVASDELLVKVVNVHDMEKIVFLREQQKPVKHVSFDPTGRYLAASCTDGVIYIYSMSSMEPKLFRKIDGVIQRLETDSISSSACVWHPDGRAFAAATAARDIVIISVEDGEKQKSFKSGHLGDITAMVWSQNGALLASAGRDDRLVIWETKTQQPIKRNDYEKITQLTWHPKSQNIFNWSNTEGEIFIIPGFLQEEDHVRLLEGPKELAPFYHDPLKEVSGNARRTLTNGLPKPVQRLGTPDSLDDLLSGDENGWIEDDDGAGYAEAINGNGKRIYSHFNDVNGHDGKRSRYEYQPTVHQAFQPGSTPWRGNRKYLCLNLIGFVWTVDQETHHTVTVEFYDREMHRDFHFTDPYLYDKACLNEKGTLFSSKSTEQNPAMIFYRPHETWTNRADWRTELPRGEDVTAISLSDNFVVVTTSANYVRVYTLFGTPFRIYRQKSSPAVTCAAFGDYVMTIGNGPVGGNGSSQLTYSIENIKRDETHQNEDIVALPENVTLGNVFFSDQGDPYIYDSDGVLSVLLHWRSPNAAKWVPVLDTRLLDRLASGRKEERYWPVAVANERFHCIILKGGDKYPYFPRPLLSEFEFRMPLVSPPLKHEQKKKKQNSSADEDDDQEDEETLLNPTQRLESSYLLLSVQSSLLSDVLSHHSSSTHIRSTLHHTNLEHDKTLLQLIAQECLASEESGMKAFEIVKLMKDRSGKMLEACAKVARRYERWGLEERIRELAERRIRGDDGDEEEEGME</sequence>
<dbReference type="InterPro" id="IPR001680">
    <property type="entry name" value="WD40_rpt"/>
</dbReference>
<dbReference type="EMBL" id="LCWF01000008">
    <property type="protein sequence ID" value="KKY28856.1"/>
    <property type="molecule type" value="Genomic_DNA"/>
</dbReference>
<name>A0A0G2F3L1_PHACM</name>
<protein>
    <submittedName>
        <fullName evidence="10">Putative chromosome segregation protein</fullName>
    </submittedName>
</protein>
<dbReference type="GO" id="GO:0043596">
    <property type="term" value="C:nuclear replication fork"/>
    <property type="evidence" value="ECO:0007669"/>
    <property type="project" value="EnsemblFungi"/>
</dbReference>
<dbReference type="GO" id="GO:0006335">
    <property type="term" value="P:DNA replication-dependent chromatin assembly"/>
    <property type="evidence" value="ECO:0007669"/>
    <property type="project" value="EnsemblFungi"/>
</dbReference>
<accession>A0A0G2F3L1</accession>
<keyword evidence="4" id="KW-0539">Nucleus</keyword>
<reference evidence="10 11" key="1">
    <citation type="submission" date="2015-05" db="EMBL/GenBank/DDBJ databases">
        <title>Distinctive expansion of gene families associated with plant cell wall degradation and secondary metabolism in the genomes of grapevine trunk pathogens.</title>
        <authorList>
            <person name="Lawrence D.P."/>
            <person name="Travadon R."/>
            <person name="Rolshausen P.E."/>
            <person name="Baumgartner K."/>
        </authorList>
    </citation>
    <scope>NUCLEOTIDE SEQUENCE [LARGE SCALE GENOMIC DNA]</scope>
    <source>
        <strain evidence="10">UCRPC4</strain>
    </source>
</reference>
<dbReference type="Pfam" id="PF24817">
    <property type="entry name" value="WD40_WDHD1_1st"/>
    <property type="match status" value="1"/>
</dbReference>
<dbReference type="InterPro" id="IPR015943">
    <property type="entry name" value="WD40/YVTN_repeat-like_dom_sf"/>
</dbReference>
<feature type="compositionally biased region" description="Acidic residues" evidence="6">
    <location>
        <begin position="718"/>
        <end position="729"/>
    </location>
</feature>
<evidence type="ECO:0000313" key="11">
    <source>
        <dbReference type="Proteomes" id="UP000053317"/>
    </source>
</evidence>
<evidence type="ECO:0000256" key="6">
    <source>
        <dbReference type="SAM" id="MobiDB-lite"/>
    </source>
</evidence>
<feature type="domain" description="WDHD1/CFT4 helical bundle" evidence="8">
    <location>
        <begin position="736"/>
        <end position="839"/>
    </location>
</feature>
<feature type="region of interest" description="Disordered" evidence="6">
    <location>
        <begin position="705"/>
        <end position="729"/>
    </location>
</feature>
<dbReference type="PROSITE" id="PS50294">
    <property type="entry name" value="WD_REPEATS_REGION"/>
    <property type="match status" value="1"/>
</dbReference>
<evidence type="ECO:0000313" key="10">
    <source>
        <dbReference type="EMBL" id="KKY28856.1"/>
    </source>
</evidence>
<keyword evidence="2 5" id="KW-0853">WD repeat</keyword>
<dbReference type="GO" id="GO:0005654">
    <property type="term" value="C:nucleoplasm"/>
    <property type="evidence" value="ECO:0007669"/>
    <property type="project" value="EnsemblFungi"/>
</dbReference>
<dbReference type="OrthoDB" id="427368at2759"/>
<evidence type="ECO:0000256" key="4">
    <source>
        <dbReference type="ARBA" id="ARBA00023242"/>
    </source>
</evidence>
<dbReference type="GO" id="GO:0006281">
    <property type="term" value="P:DNA repair"/>
    <property type="evidence" value="ECO:0007669"/>
    <property type="project" value="TreeGrafter"/>
</dbReference>
<gene>
    <name evidence="10" type="ORF">UCRPC4_g00365</name>
</gene>
<comment type="subcellular location">
    <subcellularLocation>
        <location evidence="1">Nucleus</location>
    </subcellularLocation>
</comment>
<dbReference type="Pfam" id="PF12341">
    <property type="entry name" value="Mcl1_mid"/>
    <property type="match status" value="1"/>
</dbReference>
<evidence type="ECO:0000256" key="5">
    <source>
        <dbReference type="PROSITE-ProRule" id="PRU00221"/>
    </source>
</evidence>
<dbReference type="PANTHER" id="PTHR19932">
    <property type="entry name" value="WD REPEAT AND HMG-BOX DNA BINDING PROTEIN"/>
    <property type="match status" value="1"/>
</dbReference>
<comment type="caution">
    <text evidence="10">The sequence shown here is derived from an EMBL/GenBank/DDBJ whole genome shotgun (WGS) entry which is preliminary data.</text>
</comment>
<dbReference type="PROSITE" id="PS50082">
    <property type="entry name" value="WD_REPEATS_2"/>
    <property type="match status" value="2"/>
</dbReference>
<evidence type="ECO:0000256" key="2">
    <source>
        <dbReference type="ARBA" id="ARBA00022574"/>
    </source>
</evidence>
<keyword evidence="11" id="KW-1185">Reference proteome</keyword>
<feature type="repeat" description="WD" evidence="5">
    <location>
        <begin position="134"/>
        <end position="175"/>
    </location>
</feature>
<keyword evidence="3" id="KW-0677">Repeat</keyword>
<dbReference type="GO" id="GO:0003682">
    <property type="term" value="F:chromatin binding"/>
    <property type="evidence" value="ECO:0007669"/>
    <property type="project" value="TreeGrafter"/>
</dbReference>
<dbReference type="Gene3D" id="2.130.10.10">
    <property type="entry name" value="YVTN repeat-like/Quinoprotein amine dehydrogenase"/>
    <property type="match status" value="2"/>
</dbReference>
<dbReference type="InterPro" id="IPR022100">
    <property type="entry name" value="WDHD1/CFT4_beta-prop_2nd"/>
</dbReference>
<evidence type="ECO:0000259" key="9">
    <source>
        <dbReference type="Pfam" id="PF24817"/>
    </source>
</evidence>
<evidence type="ECO:0000259" key="8">
    <source>
        <dbReference type="Pfam" id="PF20946"/>
    </source>
</evidence>
<feature type="domain" description="WDHD1/CFT4 second beta-propeller" evidence="7">
    <location>
        <begin position="412"/>
        <end position="700"/>
    </location>
</feature>
<evidence type="ECO:0000256" key="3">
    <source>
        <dbReference type="ARBA" id="ARBA00022737"/>
    </source>
</evidence>
<dbReference type="Proteomes" id="UP000053317">
    <property type="component" value="Unassembled WGS sequence"/>
</dbReference>
<feature type="repeat" description="WD" evidence="5">
    <location>
        <begin position="228"/>
        <end position="269"/>
    </location>
</feature>
<feature type="domain" description="WDHD1 first WD40" evidence="9">
    <location>
        <begin position="14"/>
        <end position="297"/>
    </location>
</feature>
<dbReference type="InterPro" id="IPR048591">
    <property type="entry name" value="WDHD1/CFT4_hel"/>
</dbReference>
<dbReference type="PANTHER" id="PTHR19932:SF10">
    <property type="entry name" value="WD REPEAT AND HMG-BOX DNA-BINDING PROTEIN 1"/>
    <property type="match status" value="1"/>
</dbReference>
<dbReference type="InterPro" id="IPR036322">
    <property type="entry name" value="WD40_repeat_dom_sf"/>
</dbReference>
<dbReference type="SMART" id="SM00320">
    <property type="entry name" value="WD40"/>
    <property type="match status" value="5"/>
</dbReference>
<evidence type="ECO:0000256" key="1">
    <source>
        <dbReference type="ARBA" id="ARBA00004123"/>
    </source>
</evidence>
<organism evidence="10 11">
    <name type="scientific">Phaeomoniella chlamydospora</name>
    <name type="common">Phaeoacremonium chlamydosporum</name>
    <dbReference type="NCBI Taxonomy" id="158046"/>
    <lineage>
        <taxon>Eukaryota</taxon>
        <taxon>Fungi</taxon>
        <taxon>Dikarya</taxon>
        <taxon>Ascomycota</taxon>
        <taxon>Pezizomycotina</taxon>
        <taxon>Eurotiomycetes</taxon>
        <taxon>Chaetothyriomycetidae</taxon>
        <taxon>Phaeomoniellales</taxon>
        <taxon>Phaeomoniellaceae</taxon>
        <taxon>Phaeomoniella</taxon>
    </lineage>
</organism>
<dbReference type="SUPFAM" id="SSF50978">
    <property type="entry name" value="WD40 repeat-like"/>
    <property type="match status" value="1"/>
</dbReference>
<dbReference type="GO" id="GO:1903461">
    <property type="term" value="P:Okazaki fragment processing involved in mitotic DNA replication"/>
    <property type="evidence" value="ECO:0007669"/>
    <property type="project" value="EnsemblFungi"/>
</dbReference>
<dbReference type="AlphaFoldDB" id="A0A0G2F3L1"/>
<dbReference type="PROSITE" id="PS00678">
    <property type="entry name" value="WD_REPEATS_1"/>
    <property type="match status" value="1"/>
</dbReference>